<dbReference type="OrthoDB" id="6619163at2759"/>
<comment type="caution">
    <text evidence="1">The sequence shown here is derived from an EMBL/GenBank/DDBJ whole genome shotgun (WGS) entry which is preliminary data.</text>
</comment>
<protein>
    <submittedName>
        <fullName evidence="1">Uncharacterized protein</fullName>
    </submittedName>
</protein>
<dbReference type="AlphaFoldDB" id="A0A6G0YUB3"/>
<accession>A0A6G0YUB3</accession>
<organism evidence="1 2">
    <name type="scientific">Aphis craccivora</name>
    <name type="common">Cowpea aphid</name>
    <dbReference type="NCBI Taxonomy" id="307492"/>
    <lineage>
        <taxon>Eukaryota</taxon>
        <taxon>Metazoa</taxon>
        <taxon>Ecdysozoa</taxon>
        <taxon>Arthropoda</taxon>
        <taxon>Hexapoda</taxon>
        <taxon>Insecta</taxon>
        <taxon>Pterygota</taxon>
        <taxon>Neoptera</taxon>
        <taxon>Paraneoptera</taxon>
        <taxon>Hemiptera</taxon>
        <taxon>Sternorrhyncha</taxon>
        <taxon>Aphidomorpha</taxon>
        <taxon>Aphidoidea</taxon>
        <taxon>Aphididae</taxon>
        <taxon>Aphidini</taxon>
        <taxon>Aphis</taxon>
        <taxon>Aphis</taxon>
    </lineage>
</organism>
<proteinExistence type="predicted"/>
<reference evidence="1 2" key="1">
    <citation type="submission" date="2019-08" db="EMBL/GenBank/DDBJ databases">
        <title>Whole genome of Aphis craccivora.</title>
        <authorList>
            <person name="Voronova N.V."/>
            <person name="Shulinski R.S."/>
            <person name="Bandarenka Y.V."/>
            <person name="Zhorov D.G."/>
            <person name="Warner D."/>
        </authorList>
    </citation>
    <scope>NUCLEOTIDE SEQUENCE [LARGE SCALE GENOMIC DNA]</scope>
    <source>
        <strain evidence="1">180601</strain>
        <tissue evidence="1">Whole Body</tissue>
    </source>
</reference>
<dbReference type="EMBL" id="VUJU01002366">
    <property type="protein sequence ID" value="KAF0761522.1"/>
    <property type="molecule type" value="Genomic_DNA"/>
</dbReference>
<sequence>MKRNLKIEPENVIKIESEETCIPEVIYFESMSFEEKLKKLVNELYKIKKCIPLEETLNGLHKCLMEIQQLNHKINKTYHIEQVELNNAILWLEKSISTRGKYKPVPHHDEQKIQNHDINEVKEEIKRLITKKESKNVLKDTAVHFADINNSADIDNESSMADRENNTSQTSKAIETEIIKIPDVKLENILENCRNTFNRFLPVIKIWSLKLHNEMLDVIKMVYVTLMIIRHSIFNQDNWKNTINPTVSKLPKKLISVQTKVDNKDGVTSINLELLPRIPETIEKSLMYQIINKIKSYF</sequence>
<evidence type="ECO:0000313" key="1">
    <source>
        <dbReference type="EMBL" id="KAF0761522.1"/>
    </source>
</evidence>
<keyword evidence="2" id="KW-1185">Reference proteome</keyword>
<name>A0A6G0YUB3_APHCR</name>
<evidence type="ECO:0000313" key="2">
    <source>
        <dbReference type="Proteomes" id="UP000478052"/>
    </source>
</evidence>
<dbReference type="Proteomes" id="UP000478052">
    <property type="component" value="Unassembled WGS sequence"/>
</dbReference>
<gene>
    <name evidence="1" type="ORF">FWK35_00008889</name>
</gene>